<dbReference type="InterPro" id="IPR006059">
    <property type="entry name" value="SBP"/>
</dbReference>
<dbReference type="PROSITE" id="PS51257">
    <property type="entry name" value="PROKAR_LIPOPROTEIN"/>
    <property type="match status" value="1"/>
</dbReference>
<keyword evidence="2" id="KW-1185">Reference proteome</keyword>
<dbReference type="Pfam" id="PF01547">
    <property type="entry name" value="SBP_bac_1"/>
    <property type="match status" value="1"/>
</dbReference>
<dbReference type="PANTHER" id="PTHR43649:SF12">
    <property type="entry name" value="DIACETYLCHITOBIOSE BINDING PROTEIN DASA"/>
    <property type="match status" value="1"/>
</dbReference>
<dbReference type="Proteomes" id="UP001596250">
    <property type="component" value="Unassembled WGS sequence"/>
</dbReference>
<name>A0ABW1IP99_9BACL</name>
<dbReference type="InterPro" id="IPR050490">
    <property type="entry name" value="Bact_solute-bd_prot1"/>
</dbReference>
<dbReference type="RefSeq" id="WP_379894241.1">
    <property type="nucleotide sequence ID" value="NZ_CBCSCT010000064.1"/>
</dbReference>
<dbReference type="SUPFAM" id="SSF53850">
    <property type="entry name" value="Periplasmic binding protein-like II"/>
    <property type="match status" value="1"/>
</dbReference>
<dbReference type="PANTHER" id="PTHR43649">
    <property type="entry name" value="ARABINOSE-BINDING PROTEIN-RELATED"/>
    <property type="match status" value="1"/>
</dbReference>
<sequence length="455" mass="50703">MSIRHWRNRIFCMLLVIIVIIAGCSNTQNEPNTNNGSSNPSNASEEKEKVTISLGFYSGGASDETMKKLIDQFMDKHPHIKVETQSAPYGQFFQRLDTQIAADNAPDVWLSDGVFVMKYAERGAIRDLTDWIEADLNKDDYYGLDFNKDAEGKYWAIPQGIQIGVLFYNKDLFDEAGVPYPDENWTWEDLKETAALLTVDASGKKADDSGYDANNVQQFGLTFFSITEGWFPVLKSYGGGVLDETGKKSVVHSESNMEAMEWMVDGMKRGIITDPVDLKSFQSAMAVFPSGSAAMRIGIYARVLAANEAGLNYDVTLLPKGPDGKRFAPVIANSWVINKKSSDEKAQAAWEWIKYWATEDEVQKEWAALGEAVPVKKSVANSEVFLTASDQPANRQAFLDSFEFAGTLDSNAVWEEWVSKFNDNAQRAFLGDASIEEALSGADQEIQKVLDEFYQ</sequence>
<protein>
    <submittedName>
        <fullName evidence="1">ABC transporter substrate-binding protein</fullName>
    </submittedName>
</protein>
<organism evidence="1 2">
    <name type="scientific">Marinicrinis lubricantis</name>
    <dbReference type="NCBI Taxonomy" id="2086470"/>
    <lineage>
        <taxon>Bacteria</taxon>
        <taxon>Bacillati</taxon>
        <taxon>Bacillota</taxon>
        <taxon>Bacilli</taxon>
        <taxon>Bacillales</taxon>
        <taxon>Paenibacillaceae</taxon>
    </lineage>
</organism>
<reference evidence="2" key="1">
    <citation type="journal article" date="2019" name="Int. J. Syst. Evol. Microbiol.">
        <title>The Global Catalogue of Microorganisms (GCM) 10K type strain sequencing project: providing services to taxonomists for standard genome sequencing and annotation.</title>
        <authorList>
            <consortium name="The Broad Institute Genomics Platform"/>
            <consortium name="The Broad Institute Genome Sequencing Center for Infectious Disease"/>
            <person name="Wu L."/>
            <person name="Ma J."/>
        </authorList>
    </citation>
    <scope>NUCLEOTIDE SEQUENCE [LARGE SCALE GENOMIC DNA]</scope>
    <source>
        <strain evidence="2">CCM 8749</strain>
    </source>
</reference>
<evidence type="ECO:0000313" key="1">
    <source>
        <dbReference type="EMBL" id="MFC5986932.1"/>
    </source>
</evidence>
<dbReference type="CDD" id="cd13585">
    <property type="entry name" value="PBP2_TMBP_like"/>
    <property type="match status" value="1"/>
</dbReference>
<dbReference type="Gene3D" id="3.40.190.10">
    <property type="entry name" value="Periplasmic binding protein-like II"/>
    <property type="match status" value="1"/>
</dbReference>
<dbReference type="EMBL" id="JBHSQV010000143">
    <property type="protein sequence ID" value="MFC5986932.1"/>
    <property type="molecule type" value="Genomic_DNA"/>
</dbReference>
<gene>
    <name evidence="1" type="ORF">ACFPXP_10950</name>
</gene>
<accession>A0ABW1IP99</accession>
<evidence type="ECO:0000313" key="2">
    <source>
        <dbReference type="Proteomes" id="UP001596250"/>
    </source>
</evidence>
<proteinExistence type="predicted"/>
<comment type="caution">
    <text evidence="1">The sequence shown here is derived from an EMBL/GenBank/DDBJ whole genome shotgun (WGS) entry which is preliminary data.</text>
</comment>